<dbReference type="EMBL" id="KV419435">
    <property type="protein sequence ID" value="KZS88597.1"/>
    <property type="molecule type" value="Genomic_DNA"/>
</dbReference>
<comment type="subcellular location">
    <subcellularLocation>
        <location evidence="1">Membrane</location>
        <topology evidence="1">Single-pass membrane protein</topology>
    </subcellularLocation>
</comment>
<keyword evidence="5" id="KW-0720">Serine protease</keyword>
<dbReference type="STRING" id="1314777.A0A164PCR6"/>
<feature type="compositionally biased region" description="Low complexity" evidence="8">
    <location>
        <begin position="450"/>
        <end position="459"/>
    </location>
</feature>
<keyword evidence="4" id="KW-0378">Hydrolase</keyword>
<reference evidence="11 12" key="1">
    <citation type="journal article" date="2016" name="Mol. Biol. Evol.">
        <title>Comparative Genomics of Early-Diverging Mushroom-Forming Fungi Provides Insights into the Origins of Lignocellulose Decay Capabilities.</title>
        <authorList>
            <person name="Nagy L.G."/>
            <person name="Riley R."/>
            <person name="Tritt A."/>
            <person name="Adam C."/>
            <person name="Daum C."/>
            <person name="Floudas D."/>
            <person name="Sun H."/>
            <person name="Yadav J.S."/>
            <person name="Pangilinan J."/>
            <person name="Larsson K.H."/>
            <person name="Matsuura K."/>
            <person name="Barry K."/>
            <person name="Labutti K."/>
            <person name="Kuo R."/>
            <person name="Ohm R.A."/>
            <person name="Bhattacharya S.S."/>
            <person name="Shirouzu T."/>
            <person name="Yoshinaga Y."/>
            <person name="Martin F.M."/>
            <person name="Grigoriev I.V."/>
            <person name="Hibbett D.S."/>
        </authorList>
    </citation>
    <scope>NUCLEOTIDE SEQUENCE [LARGE SCALE GENOMIC DNA]</scope>
    <source>
        <strain evidence="11 12">HHB9708</strain>
    </source>
</reference>
<dbReference type="GO" id="GO:0016020">
    <property type="term" value="C:membrane"/>
    <property type="evidence" value="ECO:0007669"/>
    <property type="project" value="UniProtKB-SubCell"/>
</dbReference>
<feature type="compositionally biased region" description="Low complexity" evidence="8">
    <location>
        <begin position="394"/>
        <end position="408"/>
    </location>
</feature>
<dbReference type="GO" id="GO:0071944">
    <property type="term" value="C:cell periphery"/>
    <property type="evidence" value="ECO:0007669"/>
    <property type="project" value="UniProtKB-ARBA"/>
</dbReference>
<dbReference type="GO" id="GO:0008236">
    <property type="term" value="F:serine-type peptidase activity"/>
    <property type="evidence" value="ECO:0007669"/>
    <property type="project" value="UniProtKB-KW"/>
</dbReference>
<name>A0A164PCR6_9AGAM</name>
<feature type="region of interest" description="Disordered" evidence="8">
    <location>
        <begin position="355"/>
        <end position="490"/>
    </location>
</feature>
<evidence type="ECO:0000256" key="8">
    <source>
        <dbReference type="SAM" id="MobiDB-lite"/>
    </source>
</evidence>
<keyword evidence="10" id="KW-0732">Signal</keyword>
<dbReference type="InterPro" id="IPR023828">
    <property type="entry name" value="Peptidase_S8_Ser-AS"/>
</dbReference>
<evidence type="ECO:0000256" key="10">
    <source>
        <dbReference type="SAM" id="SignalP"/>
    </source>
</evidence>
<evidence type="ECO:0000256" key="2">
    <source>
        <dbReference type="ARBA" id="ARBA00022670"/>
    </source>
</evidence>
<gene>
    <name evidence="11" type="ORF">SISNIDRAFT_459651</name>
</gene>
<evidence type="ECO:0000256" key="4">
    <source>
        <dbReference type="ARBA" id="ARBA00022801"/>
    </source>
</evidence>
<accession>A0A164PCR6</accession>
<evidence type="ECO:0008006" key="13">
    <source>
        <dbReference type="Google" id="ProtNLM"/>
    </source>
</evidence>
<evidence type="ECO:0000256" key="3">
    <source>
        <dbReference type="ARBA" id="ARBA00022692"/>
    </source>
</evidence>
<dbReference type="Proteomes" id="UP000076722">
    <property type="component" value="Unassembled WGS sequence"/>
</dbReference>
<feature type="chain" id="PRO_5007852237" description="Mid2 domain-containing protein" evidence="10">
    <location>
        <begin position="22"/>
        <end position="490"/>
    </location>
</feature>
<keyword evidence="2" id="KW-0645">Protease</keyword>
<sequence length="490" mass="50643">MARALSFFILGLSWISISVSGNSLVGSHSLEARLTGNTTCKGTTLDWYTSVVGETPCRTYERLRQICASSLPRSSLTDSLIASCCCNSIAFALSMLCLNCQQGVGSGIGSDSGYDAGKGAYQDYLSNFGTHDCSPQTNQALPQDVQAAVCNQNMKIEDDLYGLFWTDGSCIYTKETIQKNNLATNNNTFTHCASTTIDTTTTDTSSSSTSSSTTSSSSSGSSNSSSASSQSSSASSSTSTKSASGTNTSSSVGKGSGTSSSSPNSSGASSSTASSDNAHSTAAVLPGSSSGLSTGAVGGIAAAGVLVALALISFIFCWYRRRRFNSRRGGTVDIDEDPVMVMTSDLPVEQFTMPSYHQLPSSTGSSSSMIPPANNFTPSSKHQIPPPGARPSAFSTSSYPVSFNSPSSDTAPERPPEISTKASSSKYQAVLTTDGEEDPEDDDGGRVGQPSSSSNSNEPEMSRHRDAGPVGVALGRSDSGRLPPAYGELL</sequence>
<keyword evidence="6 9" id="KW-1133">Transmembrane helix</keyword>
<keyword evidence="7 9" id="KW-0472">Membrane</keyword>
<evidence type="ECO:0000256" key="5">
    <source>
        <dbReference type="ARBA" id="ARBA00022825"/>
    </source>
</evidence>
<feature type="region of interest" description="Disordered" evidence="8">
    <location>
        <begin position="198"/>
        <end position="283"/>
    </location>
</feature>
<evidence type="ECO:0000313" key="12">
    <source>
        <dbReference type="Proteomes" id="UP000076722"/>
    </source>
</evidence>
<keyword evidence="3 9" id="KW-0812">Transmembrane</keyword>
<evidence type="ECO:0000256" key="6">
    <source>
        <dbReference type="ARBA" id="ARBA00022989"/>
    </source>
</evidence>
<dbReference type="OrthoDB" id="2757214at2759"/>
<dbReference type="GO" id="GO:0006508">
    <property type="term" value="P:proteolysis"/>
    <property type="evidence" value="ECO:0007669"/>
    <property type="project" value="UniProtKB-KW"/>
</dbReference>
<evidence type="ECO:0000256" key="9">
    <source>
        <dbReference type="SAM" id="Phobius"/>
    </source>
</evidence>
<proteinExistence type="predicted"/>
<feature type="signal peptide" evidence="10">
    <location>
        <begin position="1"/>
        <end position="21"/>
    </location>
</feature>
<evidence type="ECO:0000256" key="7">
    <source>
        <dbReference type="ARBA" id="ARBA00023136"/>
    </source>
</evidence>
<dbReference type="PANTHER" id="PTHR15549:SF26">
    <property type="entry name" value="AXIAL BUDDING PATTERN PROTEIN 2-RELATED"/>
    <property type="match status" value="1"/>
</dbReference>
<dbReference type="AlphaFoldDB" id="A0A164PCR6"/>
<evidence type="ECO:0000256" key="1">
    <source>
        <dbReference type="ARBA" id="ARBA00004167"/>
    </source>
</evidence>
<protein>
    <recommendedName>
        <fullName evidence="13">Mid2 domain-containing protein</fullName>
    </recommendedName>
</protein>
<feature type="transmembrane region" description="Helical" evidence="9">
    <location>
        <begin position="296"/>
        <end position="319"/>
    </location>
</feature>
<keyword evidence="12" id="KW-1185">Reference proteome</keyword>
<dbReference type="PANTHER" id="PTHR15549">
    <property type="entry name" value="PAIRED IMMUNOGLOBULIN-LIKE TYPE 2 RECEPTOR"/>
    <property type="match status" value="1"/>
</dbReference>
<evidence type="ECO:0000313" key="11">
    <source>
        <dbReference type="EMBL" id="KZS88597.1"/>
    </source>
</evidence>
<dbReference type="InterPro" id="IPR051694">
    <property type="entry name" value="Immunoregulatory_rcpt-like"/>
</dbReference>
<feature type="compositionally biased region" description="Acidic residues" evidence="8">
    <location>
        <begin position="434"/>
        <end position="443"/>
    </location>
</feature>
<dbReference type="PROSITE" id="PS00138">
    <property type="entry name" value="SUBTILASE_SER"/>
    <property type="match status" value="1"/>
</dbReference>
<feature type="compositionally biased region" description="Polar residues" evidence="8">
    <location>
        <begin position="420"/>
        <end position="431"/>
    </location>
</feature>
<organism evidence="11 12">
    <name type="scientific">Sistotremastrum niveocremeum HHB9708</name>
    <dbReference type="NCBI Taxonomy" id="1314777"/>
    <lineage>
        <taxon>Eukaryota</taxon>
        <taxon>Fungi</taxon>
        <taxon>Dikarya</taxon>
        <taxon>Basidiomycota</taxon>
        <taxon>Agaricomycotina</taxon>
        <taxon>Agaricomycetes</taxon>
        <taxon>Sistotremastrales</taxon>
        <taxon>Sistotremastraceae</taxon>
        <taxon>Sertulicium</taxon>
        <taxon>Sertulicium niveocremeum</taxon>
    </lineage>
</organism>